<dbReference type="NCBIfam" id="NF040606">
    <property type="entry name" value="CytoC_perox"/>
    <property type="match status" value="1"/>
</dbReference>
<feature type="transmembrane region" description="Helical" evidence="5">
    <location>
        <begin position="24"/>
        <end position="46"/>
    </location>
</feature>
<evidence type="ECO:0000256" key="2">
    <source>
        <dbReference type="ARBA" id="ARBA00022723"/>
    </source>
</evidence>
<dbReference type="Proteomes" id="UP000236753">
    <property type="component" value="Unassembled WGS sequence"/>
</dbReference>
<evidence type="ECO:0000256" key="4">
    <source>
        <dbReference type="PROSITE-ProRule" id="PRU00433"/>
    </source>
</evidence>
<evidence type="ECO:0000313" key="7">
    <source>
        <dbReference type="EMBL" id="SEF53322.1"/>
    </source>
</evidence>
<evidence type="ECO:0000256" key="3">
    <source>
        <dbReference type="ARBA" id="ARBA00023004"/>
    </source>
</evidence>
<protein>
    <recommendedName>
        <fullName evidence="6">Cytochrome c domain-containing protein</fullName>
    </recommendedName>
</protein>
<dbReference type="GO" id="GO:0004130">
    <property type="term" value="F:cytochrome-c peroxidase activity"/>
    <property type="evidence" value="ECO:0007669"/>
    <property type="project" value="TreeGrafter"/>
</dbReference>
<keyword evidence="1 4" id="KW-0349">Heme</keyword>
<dbReference type="PANTHER" id="PTHR30600">
    <property type="entry name" value="CYTOCHROME C PEROXIDASE-RELATED"/>
    <property type="match status" value="1"/>
</dbReference>
<dbReference type="OrthoDB" id="9805202at2"/>
<reference evidence="7 8" key="1">
    <citation type="submission" date="2016-10" db="EMBL/GenBank/DDBJ databases">
        <authorList>
            <person name="de Groot N.N."/>
        </authorList>
    </citation>
    <scope>NUCLEOTIDE SEQUENCE [LARGE SCALE GENOMIC DNA]</scope>
    <source>
        <strain evidence="7 8">Nm13</strain>
    </source>
</reference>
<evidence type="ECO:0000256" key="1">
    <source>
        <dbReference type="ARBA" id="ARBA00022617"/>
    </source>
</evidence>
<dbReference type="GO" id="GO:0009055">
    <property type="term" value="F:electron transfer activity"/>
    <property type="evidence" value="ECO:0007669"/>
    <property type="project" value="InterPro"/>
</dbReference>
<dbReference type="GO" id="GO:0046872">
    <property type="term" value="F:metal ion binding"/>
    <property type="evidence" value="ECO:0007669"/>
    <property type="project" value="UniProtKB-KW"/>
</dbReference>
<keyword evidence="3 4" id="KW-0408">Iron</keyword>
<evidence type="ECO:0000313" key="8">
    <source>
        <dbReference type="Proteomes" id="UP000236753"/>
    </source>
</evidence>
<keyword evidence="2 4" id="KW-0479">Metal-binding</keyword>
<dbReference type="InterPro" id="IPR051395">
    <property type="entry name" value="Cytochrome_c_Peroxidase/MauG"/>
</dbReference>
<dbReference type="Pfam" id="PF21419">
    <property type="entry name" value="RoxA-like_Cyt-c"/>
    <property type="match status" value="1"/>
</dbReference>
<accession>A0A1H5SRQ8</accession>
<gene>
    <name evidence="7" type="ORF">SAMN05216334_10355</name>
</gene>
<keyword evidence="5" id="KW-1133">Transmembrane helix</keyword>
<name>A0A1H5SRQ8_9PROT</name>
<dbReference type="Gene3D" id="1.10.760.10">
    <property type="entry name" value="Cytochrome c-like domain"/>
    <property type="match status" value="1"/>
</dbReference>
<dbReference type="InterPro" id="IPR047758">
    <property type="entry name" value="CytoC_perox"/>
</dbReference>
<dbReference type="InterPro" id="IPR036909">
    <property type="entry name" value="Cyt_c-like_dom_sf"/>
</dbReference>
<dbReference type="SUPFAM" id="SSF46626">
    <property type="entry name" value="Cytochrome c"/>
    <property type="match status" value="1"/>
</dbReference>
<keyword evidence="5" id="KW-0812">Transmembrane</keyword>
<keyword evidence="5" id="KW-0472">Membrane</keyword>
<feature type="domain" description="Cytochrome c" evidence="6">
    <location>
        <begin position="441"/>
        <end position="700"/>
    </location>
</feature>
<organism evidence="7 8">
    <name type="scientific">Nitrosomonas ureae</name>
    <dbReference type="NCBI Taxonomy" id="44577"/>
    <lineage>
        <taxon>Bacteria</taxon>
        <taxon>Pseudomonadati</taxon>
        <taxon>Pseudomonadota</taxon>
        <taxon>Betaproteobacteria</taxon>
        <taxon>Nitrosomonadales</taxon>
        <taxon>Nitrosomonadaceae</taxon>
        <taxon>Nitrosomonas</taxon>
    </lineage>
</organism>
<dbReference type="AlphaFoldDB" id="A0A1H5SRQ8"/>
<proteinExistence type="predicted"/>
<dbReference type="InterPro" id="IPR009056">
    <property type="entry name" value="Cyt_c-like_dom"/>
</dbReference>
<dbReference type="PROSITE" id="PS51007">
    <property type="entry name" value="CYTC"/>
    <property type="match status" value="2"/>
</dbReference>
<evidence type="ECO:0000256" key="5">
    <source>
        <dbReference type="SAM" id="Phobius"/>
    </source>
</evidence>
<dbReference type="GO" id="GO:0020037">
    <property type="term" value="F:heme binding"/>
    <property type="evidence" value="ECO:0007669"/>
    <property type="project" value="InterPro"/>
</dbReference>
<dbReference type="PANTHER" id="PTHR30600:SF9">
    <property type="entry name" value="BLR7738 PROTEIN"/>
    <property type="match status" value="1"/>
</dbReference>
<sequence>MLAEQIVNLDKLMLLNYFLQRIKLFLLVCGVAAVIWLLAGVVLRLYEFRDNDPGRGAISSGTDKFGDQFFQTIYLDQGWSASDSLWFYSTTQGSNLLPYSFFLVLEQSDSSDLFRNNQNIDRYGYLPQRPTISNPDGLPVGMVRDEYQGKAFMGFTCAACHTTQLNYLGAGIRIDGGPANSDMETFMIDLADALYATLKNSEKRDRFVVNVLKQGKFKNQEDVLSDLKKYAQRIKAYTIVNVPRDTTRPLTRYGYARLDAFGRIYNRVLEHIMSAQQLRELLTEILTTEELAEVMSNAEPVLSSTNRDHIIERIQVYLTSKQIIRLRNRIYNPADAPVSYPFLWDIPQHDYVQWNGRVDNSGLGPMARNAGQMIGVFGTLDWQERDGFTLSSVIGGQGFGPKHIDFQSSIDIRNLRRVEKHLRKLTSPQWPEHILPKIDRARMVKGAELFSRYCASCHGHIDRIDPDRRVVAKMIGISSIGTDSKMATNGIEYAGYSGILRNQYVGVSTGNLLLQPQAPAAALLTSATRNVVTTPDPDKWFVRRWVERSLDFAYTFFDNEVQSSLKRGDYTPDTTGNPFASILAYKARPLNGVWATAPYLHNGSVPTLYDLLLPKWRPGDPAEGEYRPDEFMVGSREFDPVKVGLKSTDYDGFLFRTHIWGNNNGGHEFASGRMPQPDGVFLPALTKEQRLDLVEYLKSL</sequence>
<evidence type="ECO:0000259" key="6">
    <source>
        <dbReference type="PROSITE" id="PS51007"/>
    </source>
</evidence>
<dbReference type="EMBL" id="FNUX01000003">
    <property type="protein sequence ID" value="SEF53322.1"/>
    <property type="molecule type" value="Genomic_DNA"/>
</dbReference>
<feature type="domain" description="Cytochrome c" evidence="6">
    <location>
        <begin position="144"/>
        <end position="235"/>
    </location>
</feature>